<evidence type="ECO:0000313" key="2">
    <source>
        <dbReference type="Proteomes" id="UP000694892"/>
    </source>
</evidence>
<gene>
    <name evidence="1" type="ORF">XELAEV_18012018mg</name>
</gene>
<name>A0A974DPJ5_XENLA</name>
<dbReference type="Proteomes" id="UP000694892">
    <property type="component" value="Chromosome 2L"/>
</dbReference>
<evidence type="ECO:0000313" key="1">
    <source>
        <dbReference type="EMBL" id="OCT94347.1"/>
    </source>
</evidence>
<proteinExistence type="predicted"/>
<protein>
    <submittedName>
        <fullName evidence="1">Uncharacterized protein</fullName>
    </submittedName>
</protein>
<dbReference type="EMBL" id="CM004468">
    <property type="protein sequence ID" value="OCT94347.1"/>
    <property type="molecule type" value="Genomic_DNA"/>
</dbReference>
<accession>A0A974DPJ5</accession>
<reference evidence="2" key="1">
    <citation type="journal article" date="2016" name="Nature">
        <title>Genome evolution in the allotetraploid frog Xenopus laevis.</title>
        <authorList>
            <person name="Session A.M."/>
            <person name="Uno Y."/>
            <person name="Kwon T."/>
            <person name="Chapman J.A."/>
            <person name="Toyoda A."/>
            <person name="Takahashi S."/>
            <person name="Fukui A."/>
            <person name="Hikosaka A."/>
            <person name="Suzuki A."/>
            <person name="Kondo M."/>
            <person name="van Heeringen S.J."/>
            <person name="Quigley I."/>
            <person name="Heinz S."/>
            <person name="Ogino H."/>
            <person name="Ochi H."/>
            <person name="Hellsten U."/>
            <person name="Lyons J.B."/>
            <person name="Simakov O."/>
            <person name="Putnam N."/>
            <person name="Stites J."/>
            <person name="Kuroki Y."/>
            <person name="Tanaka T."/>
            <person name="Michiue T."/>
            <person name="Watanabe M."/>
            <person name="Bogdanovic O."/>
            <person name="Lister R."/>
            <person name="Georgiou G."/>
            <person name="Paranjpe S.S."/>
            <person name="van Kruijsbergen I."/>
            <person name="Shu S."/>
            <person name="Carlson J."/>
            <person name="Kinoshita T."/>
            <person name="Ohta Y."/>
            <person name="Mawaribuchi S."/>
            <person name="Jenkins J."/>
            <person name="Grimwood J."/>
            <person name="Schmutz J."/>
            <person name="Mitros T."/>
            <person name="Mozaffari S.V."/>
            <person name="Suzuki Y."/>
            <person name="Haramoto Y."/>
            <person name="Yamamoto T.S."/>
            <person name="Takagi C."/>
            <person name="Heald R."/>
            <person name="Miller K."/>
            <person name="Haudenschild C."/>
            <person name="Kitzman J."/>
            <person name="Nakayama T."/>
            <person name="Izutsu Y."/>
            <person name="Robert J."/>
            <person name="Fortriede J."/>
            <person name="Burns K."/>
            <person name="Lotay V."/>
            <person name="Karimi K."/>
            <person name="Yasuoka Y."/>
            <person name="Dichmann D.S."/>
            <person name="Flajnik M.F."/>
            <person name="Houston D.W."/>
            <person name="Shendure J."/>
            <person name="DuPasquier L."/>
            <person name="Vize P.D."/>
            <person name="Zorn A.M."/>
            <person name="Ito M."/>
            <person name="Marcotte E.M."/>
            <person name="Wallingford J.B."/>
            <person name="Ito Y."/>
            <person name="Asashima M."/>
            <person name="Ueno N."/>
            <person name="Matsuda Y."/>
            <person name="Veenstra G.J."/>
            <person name="Fujiyama A."/>
            <person name="Harland R.M."/>
            <person name="Taira M."/>
            <person name="Rokhsar D.S."/>
        </authorList>
    </citation>
    <scope>NUCLEOTIDE SEQUENCE [LARGE SCALE GENOMIC DNA]</scope>
    <source>
        <strain evidence="2">J</strain>
    </source>
</reference>
<dbReference type="AlphaFoldDB" id="A0A974DPJ5"/>
<sequence length="69" mass="7994">MLDLNTSKHLMTFLLIREEFPLVHIYERVRRQLSTKCSTNSSNANTSDSLLFFKRPSRSLGYDPTFVLG</sequence>
<organism evidence="1 2">
    <name type="scientific">Xenopus laevis</name>
    <name type="common">African clawed frog</name>
    <dbReference type="NCBI Taxonomy" id="8355"/>
    <lineage>
        <taxon>Eukaryota</taxon>
        <taxon>Metazoa</taxon>
        <taxon>Chordata</taxon>
        <taxon>Craniata</taxon>
        <taxon>Vertebrata</taxon>
        <taxon>Euteleostomi</taxon>
        <taxon>Amphibia</taxon>
        <taxon>Batrachia</taxon>
        <taxon>Anura</taxon>
        <taxon>Pipoidea</taxon>
        <taxon>Pipidae</taxon>
        <taxon>Xenopodinae</taxon>
        <taxon>Xenopus</taxon>
        <taxon>Xenopus</taxon>
    </lineage>
</organism>